<name>A0A382QW30_9ZZZZ</name>
<feature type="non-terminal residue" evidence="2">
    <location>
        <position position="147"/>
    </location>
</feature>
<dbReference type="AlphaFoldDB" id="A0A382QW30"/>
<feature type="non-terminal residue" evidence="2">
    <location>
        <position position="1"/>
    </location>
</feature>
<evidence type="ECO:0000313" key="2">
    <source>
        <dbReference type="EMBL" id="SVC89130.1"/>
    </source>
</evidence>
<gene>
    <name evidence="2" type="ORF">METZ01_LOCUS341984</name>
</gene>
<accession>A0A382QW30</accession>
<feature type="compositionally biased region" description="Basic and acidic residues" evidence="1">
    <location>
        <begin position="84"/>
        <end position="96"/>
    </location>
</feature>
<feature type="compositionally biased region" description="Basic and acidic residues" evidence="1">
    <location>
        <begin position="31"/>
        <end position="40"/>
    </location>
</feature>
<feature type="compositionally biased region" description="Basic and acidic residues" evidence="1">
    <location>
        <begin position="110"/>
        <end position="130"/>
    </location>
</feature>
<feature type="region of interest" description="Disordered" evidence="1">
    <location>
        <begin position="1"/>
        <end position="98"/>
    </location>
</feature>
<dbReference type="EMBL" id="UINC01117004">
    <property type="protein sequence ID" value="SVC89130.1"/>
    <property type="molecule type" value="Genomic_DNA"/>
</dbReference>
<sequence length="147" mass="16225">GGGAHGRGCRDKGWQEGGHEEAFSAQLRPHRNGDDKKRLAPGDQRAWRHQLRRAGAQTATSDAGRSRSHPRPCGAPQVPGGRGDPLRRGRSGEGQRRGIQGFYRYCAGSHPREAAPQDHGEHFRSWDSCRTRRAPGGSCRRHGHNRL</sequence>
<feature type="region of interest" description="Disordered" evidence="1">
    <location>
        <begin position="110"/>
        <end position="147"/>
    </location>
</feature>
<evidence type="ECO:0000256" key="1">
    <source>
        <dbReference type="SAM" id="MobiDB-lite"/>
    </source>
</evidence>
<feature type="compositionally biased region" description="Basic and acidic residues" evidence="1">
    <location>
        <begin position="8"/>
        <end position="22"/>
    </location>
</feature>
<reference evidence="2" key="1">
    <citation type="submission" date="2018-05" db="EMBL/GenBank/DDBJ databases">
        <authorList>
            <person name="Lanie J.A."/>
            <person name="Ng W.-L."/>
            <person name="Kazmierczak K.M."/>
            <person name="Andrzejewski T.M."/>
            <person name="Davidsen T.M."/>
            <person name="Wayne K.J."/>
            <person name="Tettelin H."/>
            <person name="Glass J.I."/>
            <person name="Rusch D."/>
            <person name="Podicherti R."/>
            <person name="Tsui H.-C.T."/>
            <person name="Winkler M.E."/>
        </authorList>
    </citation>
    <scope>NUCLEOTIDE SEQUENCE</scope>
</reference>
<organism evidence="2">
    <name type="scientific">marine metagenome</name>
    <dbReference type="NCBI Taxonomy" id="408172"/>
    <lineage>
        <taxon>unclassified sequences</taxon>
        <taxon>metagenomes</taxon>
        <taxon>ecological metagenomes</taxon>
    </lineage>
</organism>
<proteinExistence type="predicted"/>
<protein>
    <submittedName>
        <fullName evidence="2">Uncharacterized protein</fullName>
    </submittedName>
</protein>